<dbReference type="InterPro" id="IPR012934">
    <property type="entry name" value="Znf_AD"/>
</dbReference>
<dbReference type="Pfam" id="PF07776">
    <property type="entry name" value="zf-AD"/>
    <property type="match status" value="1"/>
</dbReference>
<dbReference type="GO" id="GO:0000981">
    <property type="term" value="F:DNA-binding transcription factor activity, RNA polymerase II-specific"/>
    <property type="evidence" value="ECO:0007669"/>
    <property type="project" value="TreeGrafter"/>
</dbReference>
<evidence type="ECO:0000259" key="13">
    <source>
        <dbReference type="PROSITE" id="PS50157"/>
    </source>
</evidence>
<feature type="domain" description="C2H2-type" evidence="13">
    <location>
        <begin position="610"/>
        <end position="637"/>
    </location>
</feature>
<feature type="domain" description="C2H2-type" evidence="13">
    <location>
        <begin position="390"/>
        <end position="417"/>
    </location>
</feature>
<dbReference type="InterPro" id="IPR036236">
    <property type="entry name" value="Znf_C2H2_sf"/>
</dbReference>
<feature type="binding site" evidence="12">
    <location>
        <position position="23"/>
    </location>
    <ligand>
        <name>Zn(2+)</name>
        <dbReference type="ChEBI" id="CHEBI:29105"/>
    </ligand>
</feature>
<keyword evidence="5 11" id="KW-0863">Zinc-finger</keyword>
<dbReference type="Gene3D" id="3.30.160.60">
    <property type="entry name" value="Classic Zinc Finger"/>
    <property type="match status" value="8"/>
</dbReference>
<dbReference type="FunFam" id="3.30.160.60:FF:000097">
    <property type="entry name" value="Zinc finger protein"/>
    <property type="match status" value="1"/>
</dbReference>
<dbReference type="RefSeq" id="XP_025423633.1">
    <property type="nucleotide sequence ID" value="XM_025567848.1"/>
</dbReference>
<sequence length="657" mass="76066">MNEVMDHNEEIDVLQTYTANDFCRLCANIDDNLVSIFADEGVDHMLEDKIRTHLPFLNISENDVLPKRICYQCASAVLVWSELYVCSADADQKLRSMFEVASFEQNDCKTGSYNDIDIDVPVKNFIGDSIEYDDMNNVNMFHKPEKSDKTLNELDKIPSTSKNDNMLNHQLKSSVNSGDETLNSGMKRYIELRGTDPTLKSVTTKETSLSNNYSCSFCPEKFLKIRDKVKHDLYVHGFHSNILPIKFVNFDMNMDNHVEKNIDNNISTIVDLSDAKTKNCNFICIECNLSFNTSLEKSEHDQELHNNTHIPIRRSKRAVESINYGEIFDEDSDLDLGIKYTPSKSIPLSSNNLIKSKTIDQKIDSDLDSEKIIQEVRDDLIDSDTKSKTFKCYYCNKKFTSKFMTLKHVRTHMLENKKPILKNDIYDKYKVMIDDKLYYKCDQCNYAVEGRRYKFVYHMRVHTGEKPYTCEICSKQFRTAAFLRRHIICFHEKIRGYQCDICGRSFSEKRNVDDHRRTHTGERPFVCETCGKSFAQRSSMKIHWKQMHESIKSHKCQYCDKSFIRKCHLVAHLTHHTGVRNYVCAVCGKAFLRSGTLKGHTAVHSSERPFRCTICGDSFKLKKHLKQHGRVHGTQQTYTNVSQLDYSSPGIDHRGSQ</sequence>
<keyword evidence="10" id="KW-0539">Nucleus</keyword>
<dbReference type="RefSeq" id="XP_025423632.1">
    <property type="nucleotide sequence ID" value="XM_025567847.1"/>
</dbReference>
<dbReference type="GO" id="GO:0000977">
    <property type="term" value="F:RNA polymerase II transcription regulatory region sequence-specific DNA binding"/>
    <property type="evidence" value="ECO:0007669"/>
    <property type="project" value="TreeGrafter"/>
</dbReference>
<evidence type="ECO:0000313" key="16">
    <source>
        <dbReference type="RefSeq" id="XP_025423632.1"/>
    </source>
</evidence>
<evidence type="ECO:0000256" key="5">
    <source>
        <dbReference type="ARBA" id="ARBA00022771"/>
    </source>
</evidence>
<organism evidence="15 18">
    <name type="scientific">Sipha flava</name>
    <name type="common">yellow sugarcane aphid</name>
    <dbReference type="NCBI Taxonomy" id="143950"/>
    <lineage>
        <taxon>Eukaryota</taxon>
        <taxon>Metazoa</taxon>
        <taxon>Ecdysozoa</taxon>
        <taxon>Arthropoda</taxon>
        <taxon>Hexapoda</taxon>
        <taxon>Insecta</taxon>
        <taxon>Pterygota</taxon>
        <taxon>Neoptera</taxon>
        <taxon>Paraneoptera</taxon>
        <taxon>Hemiptera</taxon>
        <taxon>Sternorrhyncha</taxon>
        <taxon>Aphidomorpha</taxon>
        <taxon>Aphidoidea</taxon>
        <taxon>Aphididae</taxon>
        <taxon>Sipha</taxon>
    </lineage>
</organism>
<dbReference type="OrthoDB" id="6594755at2759"/>
<keyword evidence="8" id="KW-0238">DNA-binding</keyword>
<comment type="function">
    <text evidence="1">May be involved in transcriptional regulation.</text>
</comment>
<evidence type="ECO:0000256" key="2">
    <source>
        <dbReference type="ARBA" id="ARBA00004123"/>
    </source>
</evidence>
<dbReference type="SMART" id="SM00868">
    <property type="entry name" value="zf-AD"/>
    <property type="match status" value="1"/>
</dbReference>
<dbReference type="AlphaFoldDB" id="A0A8B8GK76"/>
<evidence type="ECO:0000256" key="6">
    <source>
        <dbReference type="ARBA" id="ARBA00022833"/>
    </source>
</evidence>
<evidence type="ECO:0000256" key="3">
    <source>
        <dbReference type="ARBA" id="ARBA00022723"/>
    </source>
</evidence>
<dbReference type="GeneID" id="112692999"/>
<feature type="domain" description="ZAD" evidence="14">
    <location>
        <begin position="21"/>
        <end position="97"/>
    </location>
</feature>
<comment type="subcellular location">
    <subcellularLocation>
        <location evidence="2">Nucleus</location>
    </subcellularLocation>
</comment>
<reference evidence="16 17" key="1">
    <citation type="submission" date="2025-04" db="UniProtKB">
        <authorList>
            <consortium name="RefSeq"/>
        </authorList>
    </citation>
    <scope>IDENTIFICATION</scope>
    <source>
        <tissue evidence="16 17">Whole body</tissue>
    </source>
</reference>
<evidence type="ECO:0000256" key="1">
    <source>
        <dbReference type="ARBA" id="ARBA00003767"/>
    </source>
</evidence>
<evidence type="ECO:0000256" key="10">
    <source>
        <dbReference type="ARBA" id="ARBA00023242"/>
    </source>
</evidence>
<dbReference type="PROSITE" id="PS50157">
    <property type="entry name" value="ZINC_FINGER_C2H2_2"/>
    <property type="match status" value="8"/>
</dbReference>
<dbReference type="PANTHER" id="PTHR24381">
    <property type="entry name" value="ZINC FINGER PROTEIN"/>
    <property type="match status" value="1"/>
</dbReference>
<dbReference type="PROSITE" id="PS00028">
    <property type="entry name" value="ZINC_FINGER_C2H2_1"/>
    <property type="match status" value="9"/>
</dbReference>
<dbReference type="SUPFAM" id="SSF57716">
    <property type="entry name" value="Glucocorticoid receptor-like (DNA-binding domain)"/>
    <property type="match status" value="1"/>
</dbReference>
<protein>
    <submittedName>
        <fullName evidence="16 17">Zinc finger protein 567-like isoform X1</fullName>
    </submittedName>
</protein>
<dbReference type="Proteomes" id="UP000694846">
    <property type="component" value="Unplaced"/>
</dbReference>
<feature type="binding site" evidence="12">
    <location>
        <position position="73"/>
    </location>
    <ligand>
        <name>Zn(2+)</name>
        <dbReference type="ChEBI" id="CHEBI:29105"/>
    </ligand>
</feature>
<keyword evidence="7" id="KW-0805">Transcription regulation</keyword>
<feature type="domain" description="C2H2-type" evidence="13">
    <location>
        <begin position="497"/>
        <end position="524"/>
    </location>
</feature>
<dbReference type="PANTHER" id="PTHR24381:SF393">
    <property type="entry name" value="CHROMATIN-LINKED ADAPTOR FOR MSL PROTEINS, ISOFORM B"/>
    <property type="match status" value="1"/>
</dbReference>
<evidence type="ECO:0000256" key="7">
    <source>
        <dbReference type="ARBA" id="ARBA00023015"/>
    </source>
</evidence>
<evidence type="ECO:0000256" key="4">
    <source>
        <dbReference type="ARBA" id="ARBA00022737"/>
    </source>
</evidence>
<evidence type="ECO:0000256" key="9">
    <source>
        <dbReference type="ARBA" id="ARBA00023163"/>
    </source>
</evidence>
<feature type="domain" description="C2H2-type" evidence="13">
    <location>
        <begin position="468"/>
        <end position="496"/>
    </location>
</feature>
<dbReference type="InterPro" id="IPR013087">
    <property type="entry name" value="Znf_C2H2_type"/>
</dbReference>
<evidence type="ECO:0000259" key="14">
    <source>
        <dbReference type="PROSITE" id="PS51915"/>
    </source>
</evidence>
<gene>
    <name evidence="16 17 18" type="primary">LOC112692999</name>
</gene>
<feature type="domain" description="C2H2-type" evidence="13">
    <location>
        <begin position="525"/>
        <end position="553"/>
    </location>
</feature>
<evidence type="ECO:0000313" key="18">
    <source>
        <dbReference type="RefSeq" id="XP_025423634.1"/>
    </source>
</evidence>
<dbReference type="FunFam" id="3.30.160.60:FF:000145">
    <property type="entry name" value="Zinc finger protein 574"/>
    <property type="match status" value="1"/>
</dbReference>
<evidence type="ECO:0000313" key="17">
    <source>
        <dbReference type="RefSeq" id="XP_025423633.1"/>
    </source>
</evidence>
<dbReference type="RefSeq" id="XP_025423634.1">
    <property type="nucleotide sequence ID" value="XM_025567849.1"/>
</dbReference>
<feature type="domain" description="C2H2-type" evidence="13">
    <location>
        <begin position="554"/>
        <end position="581"/>
    </location>
</feature>
<feature type="binding site" evidence="12">
    <location>
        <position position="70"/>
    </location>
    <ligand>
        <name>Zn(2+)</name>
        <dbReference type="ChEBI" id="CHEBI:29105"/>
    </ligand>
</feature>
<evidence type="ECO:0000256" key="11">
    <source>
        <dbReference type="PROSITE-ProRule" id="PRU00042"/>
    </source>
</evidence>
<evidence type="ECO:0000256" key="8">
    <source>
        <dbReference type="ARBA" id="ARBA00023125"/>
    </source>
</evidence>
<evidence type="ECO:0000256" key="12">
    <source>
        <dbReference type="PROSITE-ProRule" id="PRU01263"/>
    </source>
</evidence>
<dbReference type="FunFam" id="3.30.160.60:FF:000624">
    <property type="entry name" value="zinc finger protein 697"/>
    <property type="match status" value="1"/>
</dbReference>
<dbReference type="PROSITE" id="PS51915">
    <property type="entry name" value="ZAD"/>
    <property type="match status" value="1"/>
</dbReference>
<dbReference type="GO" id="GO:0008270">
    <property type="term" value="F:zinc ion binding"/>
    <property type="evidence" value="ECO:0007669"/>
    <property type="project" value="UniProtKB-UniRule"/>
</dbReference>
<evidence type="ECO:0000313" key="15">
    <source>
        <dbReference type="Proteomes" id="UP000694846"/>
    </source>
</evidence>
<keyword evidence="3 12" id="KW-0479">Metal-binding</keyword>
<feature type="domain" description="C2H2-type" evidence="13">
    <location>
        <begin position="582"/>
        <end position="609"/>
    </location>
</feature>
<keyword evidence="15" id="KW-1185">Reference proteome</keyword>
<dbReference type="Gene3D" id="3.40.1800.20">
    <property type="match status" value="1"/>
</dbReference>
<accession>A0A8B8GK76</accession>
<dbReference type="Pfam" id="PF00096">
    <property type="entry name" value="zf-C2H2"/>
    <property type="match status" value="4"/>
</dbReference>
<feature type="binding site" evidence="12">
    <location>
        <position position="26"/>
    </location>
    <ligand>
        <name>Zn(2+)</name>
        <dbReference type="ChEBI" id="CHEBI:29105"/>
    </ligand>
</feature>
<keyword evidence="6 12" id="KW-0862">Zinc</keyword>
<keyword evidence="4" id="KW-0677">Repeat</keyword>
<proteinExistence type="predicted"/>
<dbReference type="SMART" id="SM00355">
    <property type="entry name" value="ZnF_C2H2"/>
    <property type="match status" value="10"/>
</dbReference>
<keyword evidence="9" id="KW-0804">Transcription</keyword>
<name>A0A8B8GK76_9HEMI</name>
<dbReference type="FunFam" id="3.30.160.60:FF:001498">
    <property type="entry name" value="Zinc finger protein 404"/>
    <property type="match status" value="1"/>
</dbReference>
<dbReference type="FunFam" id="3.30.160.60:FF:000176">
    <property type="entry name" value="zinc finger protein 70"/>
    <property type="match status" value="1"/>
</dbReference>
<dbReference type="SUPFAM" id="SSF57667">
    <property type="entry name" value="beta-beta-alpha zinc fingers"/>
    <property type="match status" value="4"/>
</dbReference>
<dbReference type="GO" id="GO:0005634">
    <property type="term" value="C:nucleus"/>
    <property type="evidence" value="ECO:0007669"/>
    <property type="project" value="UniProtKB-SubCell"/>
</dbReference>
<feature type="domain" description="C2H2-type" evidence="13">
    <location>
        <begin position="439"/>
        <end position="467"/>
    </location>
</feature>